<dbReference type="InterPro" id="IPR003838">
    <property type="entry name" value="ABC3_permease_C"/>
</dbReference>
<dbReference type="AlphaFoldDB" id="A0A2T0BE65"/>
<dbReference type="EMBL" id="PVXQ01000019">
    <property type="protein sequence ID" value="PRR82159.1"/>
    <property type="molecule type" value="Genomic_DNA"/>
</dbReference>
<dbReference type="PANTHER" id="PTHR46795">
    <property type="entry name" value="ABC TRANSPORTER PERMEASE-RELATED-RELATED"/>
    <property type="match status" value="1"/>
</dbReference>
<comment type="caution">
    <text evidence="8">The sequence shown here is derived from an EMBL/GenBank/DDBJ whole genome shotgun (WGS) entry which is preliminary data.</text>
</comment>
<evidence type="ECO:0000256" key="1">
    <source>
        <dbReference type="ARBA" id="ARBA00004651"/>
    </source>
</evidence>
<dbReference type="GO" id="GO:0005886">
    <property type="term" value="C:plasma membrane"/>
    <property type="evidence" value="ECO:0007669"/>
    <property type="project" value="UniProtKB-SubCell"/>
</dbReference>
<evidence type="ECO:0000256" key="4">
    <source>
        <dbReference type="ARBA" id="ARBA00022989"/>
    </source>
</evidence>
<feature type="transmembrane region" description="Helical" evidence="6">
    <location>
        <begin position="52"/>
        <end position="73"/>
    </location>
</feature>
<evidence type="ECO:0000259" key="7">
    <source>
        <dbReference type="Pfam" id="PF02687"/>
    </source>
</evidence>
<feature type="transmembrane region" description="Helical" evidence="6">
    <location>
        <begin position="359"/>
        <end position="379"/>
    </location>
</feature>
<comment type="subcellular location">
    <subcellularLocation>
        <location evidence="1">Cell membrane</location>
        <topology evidence="1">Multi-pass membrane protein</topology>
    </subcellularLocation>
</comment>
<accession>A0A2T0BE65</accession>
<dbReference type="PANTHER" id="PTHR46795:SF3">
    <property type="entry name" value="ABC TRANSPORTER PERMEASE"/>
    <property type="match status" value="1"/>
</dbReference>
<keyword evidence="3 6" id="KW-0812">Transmembrane</keyword>
<feature type="transmembrane region" description="Helical" evidence="6">
    <location>
        <begin position="278"/>
        <end position="300"/>
    </location>
</feature>
<feature type="transmembrane region" description="Helical" evidence="6">
    <location>
        <begin position="225"/>
        <end position="245"/>
    </location>
</feature>
<evidence type="ECO:0000256" key="6">
    <source>
        <dbReference type="SAM" id="Phobius"/>
    </source>
</evidence>
<dbReference type="OrthoDB" id="1652557at2"/>
<dbReference type="Pfam" id="PF02687">
    <property type="entry name" value="FtsX"/>
    <property type="match status" value="1"/>
</dbReference>
<feature type="domain" description="ABC3 transporter permease C-terminal" evidence="7">
    <location>
        <begin position="57"/>
        <end position="167"/>
    </location>
</feature>
<feature type="transmembrane region" description="Helical" evidence="6">
    <location>
        <begin position="306"/>
        <end position="328"/>
    </location>
</feature>
<feature type="transmembrane region" description="Helical" evidence="6">
    <location>
        <begin position="20"/>
        <end position="40"/>
    </location>
</feature>
<feature type="transmembrane region" description="Helical" evidence="6">
    <location>
        <begin position="201"/>
        <end position="219"/>
    </location>
</feature>
<dbReference type="InterPro" id="IPR052536">
    <property type="entry name" value="ABC-4_Integral_Memb_Prot"/>
</dbReference>
<evidence type="ECO:0000313" key="8">
    <source>
        <dbReference type="EMBL" id="PRR82159.1"/>
    </source>
</evidence>
<proteinExistence type="predicted"/>
<name>A0A2T0BE65_9CLOT</name>
<reference evidence="8 9" key="1">
    <citation type="submission" date="2018-03" db="EMBL/GenBank/DDBJ databases">
        <title>Genome sequence of Clostridium vincentii DSM 10228.</title>
        <authorList>
            <person name="Poehlein A."/>
            <person name="Daniel R."/>
        </authorList>
    </citation>
    <scope>NUCLEOTIDE SEQUENCE [LARGE SCALE GENOMIC DNA]</scope>
    <source>
        <strain evidence="8 9">DSM 10228</strain>
    </source>
</reference>
<evidence type="ECO:0000313" key="9">
    <source>
        <dbReference type="Proteomes" id="UP000239471"/>
    </source>
</evidence>
<feature type="transmembrane region" description="Helical" evidence="6">
    <location>
        <begin position="391"/>
        <end position="414"/>
    </location>
</feature>
<sequence>MGILRYVRITFLRDFKKSFFYILAVIFSIALTFNTFNVIFNPNIFEQKGLDYTIMGLLGFIIQAVASLLMFFANSYYIEEKMTEYGVIALTGKSVYEIGGIMLLRSFFSSGISIFLGCALGVITSPLITARMYSILNFYGNPSFLSSIGLATTFLLLCVQFTAVTLINTGSIYTKNITELMNYKSVPFISDKRNLKVNSKVYVIVFLLPIVVFFLPIIAKDKIKLLLLVIILASYGTQGIVRYFIPDLLYKYRTKRLNTNKIRIISISNLYRSIQKSVALILTLIITATLTIALSCTYESGSVLNLISLTCFIVSVVVLSLTTVYKFLAESSGRRENFIQLKLLGYTNMEILKIIIEEVVLYYGIILSIALAHILLIIITSNSAGYLSTTVGFKIVLGFIFTFVFTGFISFLGYKKVAL</sequence>
<organism evidence="8 9">
    <name type="scientific">Clostridium vincentii</name>
    <dbReference type="NCBI Taxonomy" id="52704"/>
    <lineage>
        <taxon>Bacteria</taxon>
        <taxon>Bacillati</taxon>
        <taxon>Bacillota</taxon>
        <taxon>Clostridia</taxon>
        <taxon>Eubacteriales</taxon>
        <taxon>Clostridiaceae</taxon>
        <taxon>Clostridium</taxon>
    </lineage>
</organism>
<feature type="transmembrane region" description="Helical" evidence="6">
    <location>
        <begin position="144"/>
        <end position="167"/>
    </location>
</feature>
<dbReference type="Proteomes" id="UP000239471">
    <property type="component" value="Unassembled WGS sequence"/>
</dbReference>
<evidence type="ECO:0000256" key="5">
    <source>
        <dbReference type="ARBA" id="ARBA00023136"/>
    </source>
</evidence>
<protein>
    <recommendedName>
        <fullName evidence="7">ABC3 transporter permease C-terminal domain-containing protein</fullName>
    </recommendedName>
</protein>
<feature type="transmembrane region" description="Helical" evidence="6">
    <location>
        <begin position="103"/>
        <end position="124"/>
    </location>
</feature>
<evidence type="ECO:0000256" key="3">
    <source>
        <dbReference type="ARBA" id="ARBA00022692"/>
    </source>
</evidence>
<keyword evidence="9" id="KW-1185">Reference proteome</keyword>
<dbReference type="RefSeq" id="WP_106059929.1">
    <property type="nucleotide sequence ID" value="NZ_PVXQ01000019.1"/>
</dbReference>
<gene>
    <name evidence="8" type="ORF">CLVI_19590</name>
</gene>
<keyword evidence="4 6" id="KW-1133">Transmembrane helix</keyword>
<evidence type="ECO:0000256" key="2">
    <source>
        <dbReference type="ARBA" id="ARBA00022475"/>
    </source>
</evidence>
<keyword evidence="5 6" id="KW-0472">Membrane</keyword>
<keyword evidence="2" id="KW-1003">Cell membrane</keyword>